<keyword evidence="5" id="KW-0630">Potassium</keyword>
<evidence type="ECO:0000256" key="9">
    <source>
        <dbReference type="ARBA" id="ARBA00038341"/>
    </source>
</evidence>
<name>A0A2I0K0W2_PUNGR</name>
<dbReference type="Proteomes" id="UP000233551">
    <property type="component" value="Unassembled WGS sequence"/>
</dbReference>
<evidence type="ECO:0000256" key="7">
    <source>
        <dbReference type="ARBA" id="ARBA00023065"/>
    </source>
</evidence>
<dbReference type="InterPro" id="IPR006153">
    <property type="entry name" value="Cation/H_exchanger_TM"/>
</dbReference>
<feature type="transmembrane region" description="Helical" evidence="10">
    <location>
        <begin position="229"/>
        <end position="249"/>
    </location>
</feature>
<dbReference type="InterPro" id="IPR038770">
    <property type="entry name" value="Na+/solute_symporter_sf"/>
</dbReference>
<evidence type="ECO:0000256" key="8">
    <source>
        <dbReference type="ARBA" id="ARBA00023136"/>
    </source>
</evidence>
<evidence type="ECO:0000256" key="1">
    <source>
        <dbReference type="ARBA" id="ARBA00004141"/>
    </source>
</evidence>
<keyword evidence="13" id="KW-1185">Reference proteome</keyword>
<feature type="transmembrane region" description="Helical" evidence="10">
    <location>
        <begin position="270"/>
        <end position="298"/>
    </location>
</feature>
<evidence type="ECO:0000256" key="3">
    <source>
        <dbReference type="ARBA" id="ARBA00022538"/>
    </source>
</evidence>
<gene>
    <name evidence="12" type="ORF">CRG98_017405</name>
</gene>
<dbReference type="PANTHER" id="PTHR32468">
    <property type="entry name" value="CATION/H + ANTIPORTER"/>
    <property type="match status" value="1"/>
</dbReference>
<evidence type="ECO:0000256" key="2">
    <source>
        <dbReference type="ARBA" id="ARBA00022448"/>
    </source>
</evidence>
<proteinExistence type="inferred from homology"/>
<keyword evidence="3" id="KW-0633">Potassium transport</keyword>
<feature type="domain" description="Cation/H+ exchanger transmembrane" evidence="11">
    <location>
        <begin position="179"/>
        <end position="368"/>
    </location>
</feature>
<dbReference type="GO" id="GO:0015297">
    <property type="term" value="F:antiporter activity"/>
    <property type="evidence" value="ECO:0007669"/>
    <property type="project" value="InterPro"/>
</dbReference>
<dbReference type="PANTHER" id="PTHR32468:SF108">
    <property type="entry name" value="CATION_H(+) ANTIPORTER 15-LIKE"/>
    <property type="match status" value="1"/>
</dbReference>
<keyword evidence="4 10" id="KW-0812">Transmembrane</keyword>
<protein>
    <recommendedName>
        <fullName evidence="11">Cation/H+ exchanger transmembrane domain-containing protein</fullName>
    </recommendedName>
</protein>
<evidence type="ECO:0000256" key="5">
    <source>
        <dbReference type="ARBA" id="ARBA00022958"/>
    </source>
</evidence>
<organism evidence="12 13">
    <name type="scientific">Punica granatum</name>
    <name type="common">Pomegranate</name>
    <dbReference type="NCBI Taxonomy" id="22663"/>
    <lineage>
        <taxon>Eukaryota</taxon>
        <taxon>Viridiplantae</taxon>
        <taxon>Streptophyta</taxon>
        <taxon>Embryophyta</taxon>
        <taxon>Tracheophyta</taxon>
        <taxon>Spermatophyta</taxon>
        <taxon>Magnoliopsida</taxon>
        <taxon>eudicotyledons</taxon>
        <taxon>Gunneridae</taxon>
        <taxon>Pentapetalae</taxon>
        <taxon>rosids</taxon>
        <taxon>malvids</taxon>
        <taxon>Myrtales</taxon>
        <taxon>Lythraceae</taxon>
        <taxon>Punica</taxon>
    </lineage>
</organism>
<sequence>MALPFLSSSYTCGFSSYCNNRNCIDPQKSEGNRRRATEVRMKQGKRIMASSIARELLQKWGKGHAICPFSALKMSRKIFFGDDPLGKVVVLFMVQMIVMSLASKLVYFLLRPLKQPKFVWNVLAASISSRKKPFPGHEIIVPKVWAYFGMTFFLFLVSFKMDLTVIRKNMKKGLMTVFLSLTRFPNVTYELNILASDLGQLAMSSSIPSEFFSWLWVVIRISYRQTMSIHFTGAILSTVFFILFILFAVRPLIQMLANKAPEGKPVKEVFVVMILVGALIGALLSDFIGALQIGVLFMGLIIPTGTPLGTTLIEKAEFIVMEVIFPMFYVVIGAKVDLTMTDFKTRKQILLAVFAGFIAKFAAGGFMERQATARKVLCCVHKVENIPGIVMLLEAMNPTKTAPLSAHIVHLRDLVGNMHEYIYRLAQDELIPLIILPFHQMMTEIDHAEATSLRNLNITVQAHAPCTVRILVDKTVHNSMSRTTFKYNWVIFISVADDREALSLAIHMSGHLTVSTTVFRLIIESQDMNSISLLERKLDLQVIEEFNVKTIKNERATYLELGARDGVKSVFDKQMLNWSKNPYLGVIGDYVLSADFCNGETSVLVMQHYIDIKGSGRYNCSDSEGKSLLRRSVC</sequence>
<keyword evidence="6 10" id="KW-1133">Transmembrane helix</keyword>
<evidence type="ECO:0000256" key="6">
    <source>
        <dbReference type="ARBA" id="ARBA00022989"/>
    </source>
</evidence>
<comment type="subcellular location">
    <subcellularLocation>
        <location evidence="1">Membrane</location>
        <topology evidence="1">Multi-pass membrane protein</topology>
    </subcellularLocation>
</comment>
<comment type="similarity">
    <text evidence="9">Belongs to the monovalent cation:proton antiporter 2 (CPA2) transporter (TC 2.A.37) family. CHX (TC 2.A.37.4) subfamily.</text>
</comment>
<evidence type="ECO:0000256" key="10">
    <source>
        <dbReference type="SAM" id="Phobius"/>
    </source>
</evidence>
<dbReference type="GO" id="GO:0012505">
    <property type="term" value="C:endomembrane system"/>
    <property type="evidence" value="ECO:0007669"/>
    <property type="project" value="TreeGrafter"/>
</dbReference>
<dbReference type="AlphaFoldDB" id="A0A2I0K0W2"/>
<feature type="transmembrane region" description="Helical" evidence="10">
    <location>
        <begin position="318"/>
        <end position="336"/>
    </location>
</feature>
<feature type="transmembrane region" description="Helical" evidence="10">
    <location>
        <begin position="85"/>
        <end position="110"/>
    </location>
</feature>
<evidence type="ECO:0000313" key="12">
    <source>
        <dbReference type="EMBL" id="PKI62207.1"/>
    </source>
</evidence>
<reference evidence="12 13" key="1">
    <citation type="submission" date="2017-11" db="EMBL/GenBank/DDBJ databases">
        <title>De-novo sequencing of pomegranate (Punica granatum L.) genome.</title>
        <authorList>
            <person name="Akparov Z."/>
            <person name="Amiraslanov A."/>
            <person name="Hajiyeva S."/>
            <person name="Abbasov M."/>
            <person name="Kaur K."/>
            <person name="Hamwieh A."/>
            <person name="Solovyev V."/>
            <person name="Salamov A."/>
            <person name="Braich B."/>
            <person name="Kosarev P."/>
            <person name="Mahmoud A."/>
            <person name="Hajiyev E."/>
            <person name="Babayeva S."/>
            <person name="Izzatullayeva V."/>
            <person name="Mammadov A."/>
            <person name="Mammadov A."/>
            <person name="Sharifova S."/>
            <person name="Ojaghi J."/>
            <person name="Eynullazada K."/>
            <person name="Bayramov B."/>
            <person name="Abdulazimova A."/>
            <person name="Shahmuradov I."/>
        </authorList>
    </citation>
    <scope>NUCLEOTIDE SEQUENCE [LARGE SCALE GENOMIC DNA]</scope>
    <source>
        <strain evidence="13">cv. AG2017</strain>
        <tissue evidence="12">Leaf</tissue>
    </source>
</reference>
<dbReference type="EMBL" id="PGOL01000987">
    <property type="protein sequence ID" value="PKI62207.1"/>
    <property type="molecule type" value="Genomic_DNA"/>
</dbReference>
<evidence type="ECO:0000256" key="4">
    <source>
        <dbReference type="ARBA" id="ARBA00022692"/>
    </source>
</evidence>
<keyword evidence="7" id="KW-0406">Ion transport</keyword>
<dbReference type="GO" id="GO:1902600">
    <property type="term" value="P:proton transmembrane transport"/>
    <property type="evidence" value="ECO:0007669"/>
    <property type="project" value="InterPro"/>
</dbReference>
<keyword evidence="8 10" id="KW-0472">Membrane</keyword>
<dbReference type="GO" id="GO:0006813">
    <property type="term" value="P:potassium ion transport"/>
    <property type="evidence" value="ECO:0007669"/>
    <property type="project" value="UniProtKB-KW"/>
</dbReference>
<evidence type="ECO:0000313" key="13">
    <source>
        <dbReference type="Proteomes" id="UP000233551"/>
    </source>
</evidence>
<dbReference type="GO" id="GO:0016020">
    <property type="term" value="C:membrane"/>
    <property type="evidence" value="ECO:0007669"/>
    <property type="project" value="UniProtKB-SubCell"/>
</dbReference>
<evidence type="ECO:0000259" key="11">
    <source>
        <dbReference type="Pfam" id="PF00999"/>
    </source>
</evidence>
<dbReference type="GO" id="GO:0006885">
    <property type="term" value="P:regulation of pH"/>
    <property type="evidence" value="ECO:0007669"/>
    <property type="project" value="TreeGrafter"/>
</dbReference>
<dbReference type="Gene3D" id="1.20.1530.20">
    <property type="match status" value="2"/>
</dbReference>
<comment type="caution">
    <text evidence="12">The sequence shown here is derived from an EMBL/GenBank/DDBJ whole genome shotgun (WGS) entry which is preliminary data.</text>
</comment>
<feature type="transmembrane region" description="Helical" evidence="10">
    <location>
        <begin position="144"/>
        <end position="166"/>
    </location>
</feature>
<dbReference type="InterPro" id="IPR050794">
    <property type="entry name" value="CPA2_transporter"/>
</dbReference>
<dbReference type="Pfam" id="PF00999">
    <property type="entry name" value="Na_H_Exchanger"/>
    <property type="match status" value="1"/>
</dbReference>
<keyword evidence="2" id="KW-0813">Transport</keyword>
<feature type="transmembrane region" description="Helical" evidence="10">
    <location>
        <begin position="348"/>
        <end position="367"/>
    </location>
</feature>
<accession>A0A2I0K0W2</accession>